<dbReference type="EMBL" id="BAABKC010000073">
    <property type="protein sequence ID" value="GAA5066612.1"/>
    <property type="molecule type" value="Genomic_DNA"/>
</dbReference>
<proteinExistence type="predicted"/>
<organism evidence="2 3">
    <name type="scientific">Streptomyces similanensis</name>
    <dbReference type="NCBI Taxonomy" id="1274988"/>
    <lineage>
        <taxon>Bacteria</taxon>
        <taxon>Bacillati</taxon>
        <taxon>Actinomycetota</taxon>
        <taxon>Actinomycetes</taxon>
        <taxon>Kitasatosporales</taxon>
        <taxon>Streptomycetaceae</taxon>
        <taxon>Streptomyces</taxon>
    </lineage>
</organism>
<comment type="caution">
    <text evidence="2">The sequence shown here is derived from an EMBL/GenBank/DDBJ whole genome shotgun (WGS) entry which is preliminary data.</text>
</comment>
<keyword evidence="1" id="KW-1133">Transmembrane helix</keyword>
<feature type="transmembrane region" description="Helical" evidence="1">
    <location>
        <begin position="37"/>
        <end position="55"/>
    </location>
</feature>
<keyword evidence="1" id="KW-0812">Transmembrane</keyword>
<keyword evidence="3" id="KW-1185">Reference proteome</keyword>
<gene>
    <name evidence="2" type="ORF">GCM10023336_48460</name>
</gene>
<dbReference type="RefSeq" id="WP_345670233.1">
    <property type="nucleotide sequence ID" value="NZ_BAABKC010000073.1"/>
</dbReference>
<evidence type="ECO:0000313" key="2">
    <source>
        <dbReference type="EMBL" id="GAA5066612.1"/>
    </source>
</evidence>
<sequence>MTTATNGSDGVWGPRPPKSELRLWTRYGFQWLWGPPVWLLARLPLLLLTVLDVEAPQSGRGRMRRPRWRRRI</sequence>
<evidence type="ECO:0000256" key="1">
    <source>
        <dbReference type="SAM" id="Phobius"/>
    </source>
</evidence>
<evidence type="ECO:0000313" key="3">
    <source>
        <dbReference type="Proteomes" id="UP001500124"/>
    </source>
</evidence>
<name>A0ABP9KV75_9ACTN</name>
<accession>A0ABP9KV75</accession>
<dbReference type="Proteomes" id="UP001500124">
    <property type="component" value="Unassembled WGS sequence"/>
</dbReference>
<keyword evidence="1" id="KW-0472">Membrane</keyword>
<protein>
    <submittedName>
        <fullName evidence="2">Uncharacterized protein</fullName>
    </submittedName>
</protein>
<reference evidence="3" key="1">
    <citation type="journal article" date="2019" name="Int. J. Syst. Evol. Microbiol.">
        <title>The Global Catalogue of Microorganisms (GCM) 10K type strain sequencing project: providing services to taxonomists for standard genome sequencing and annotation.</title>
        <authorList>
            <consortium name="The Broad Institute Genomics Platform"/>
            <consortium name="The Broad Institute Genome Sequencing Center for Infectious Disease"/>
            <person name="Wu L."/>
            <person name="Ma J."/>
        </authorList>
    </citation>
    <scope>NUCLEOTIDE SEQUENCE [LARGE SCALE GENOMIC DNA]</scope>
    <source>
        <strain evidence="3">JCM 18410</strain>
    </source>
</reference>